<organism evidence="2 3">
    <name type="scientific">Bacillus pseudomycoides</name>
    <dbReference type="NCBI Taxonomy" id="64104"/>
    <lineage>
        <taxon>Bacteria</taxon>
        <taxon>Bacillati</taxon>
        <taxon>Bacillota</taxon>
        <taxon>Bacilli</taxon>
        <taxon>Bacillales</taxon>
        <taxon>Bacillaceae</taxon>
        <taxon>Bacillus</taxon>
        <taxon>Bacillus cereus group</taxon>
    </lineage>
</organism>
<dbReference type="EMBL" id="MWPX01000019">
    <property type="protein sequence ID" value="OUM47809.1"/>
    <property type="molecule type" value="Genomic_DNA"/>
</dbReference>
<dbReference type="Proteomes" id="UP000195321">
    <property type="component" value="Unassembled WGS sequence"/>
</dbReference>
<sequence>MQDIKVTKTHEQLTIEWQTAEINILLEDIVEIIEDNDYVPEKKRLVKIGTQSSESDCILIRTTTLDYALFTINKISLSNKIRL</sequence>
<dbReference type="RefSeq" id="WP_088094262.1">
    <property type="nucleotide sequence ID" value="NZ_JBLOJB010000005.1"/>
</dbReference>
<name>A0A1Y3MBJ6_9BACI</name>
<evidence type="ECO:0000313" key="2">
    <source>
        <dbReference type="EMBL" id="OUM47809.1"/>
    </source>
</evidence>
<reference evidence="2 3" key="1">
    <citation type="submission" date="2017-02" db="EMBL/GenBank/DDBJ databases">
        <title>Bacillus pseudomycoides isolate FSL K6-0042.</title>
        <authorList>
            <person name="Kovac J."/>
        </authorList>
    </citation>
    <scope>NUCLEOTIDE SEQUENCE [LARGE SCALE GENOMIC DNA]</scope>
    <source>
        <strain evidence="2 3">FSL K6-0042</strain>
    </source>
</reference>
<dbReference type="InterPro" id="IPR055365">
    <property type="entry name" value="PH_SunI-like"/>
</dbReference>
<feature type="domain" description="Sublancin immunity protein SunI-like PH" evidence="1">
    <location>
        <begin position="3"/>
        <end position="82"/>
    </location>
</feature>
<gene>
    <name evidence="2" type="ORF">BW425_16810</name>
</gene>
<dbReference type="Pfam" id="PF23491">
    <property type="entry name" value="bPH_8"/>
    <property type="match status" value="1"/>
</dbReference>
<evidence type="ECO:0000313" key="3">
    <source>
        <dbReference type="Proteomes" id="UP000195321"/>
    </source>
</evidence>
<evidence type="ECO:0000259" key="1">
    <source>
        <dbReference type="Pfam" id="PF23491"/>
    </source>
</evidence>
<accession>A0A1Y3MBJ6</accession>
<proteinExistence type="predicted"/>
<comment type="caution">
    <text evidence="2">The sequence shown here is derived from an EMBL/GenBank/DDBJ whole genome shotgun (WGS) entry which is preliminary data.</text>
</comment>
<protein>
    <recommendedName>
        <fullName evidence="1">Sublancin immunity protein SunI-like PH domain-containing protein</fullName>
    </recommendedName>
</protein>
<dbReference type="AlphaFoldDB" id="A0A1Y3MBJ6"/>